<comment type="caution">
    <text evidence="5">The sequence shown here is derived from an EMBL/GenBank/DDBJ whole genome shotgun (WGS) entry which is preliminary data.</text>
</comment>
<name>A0AAE1IZF2_9FABA</name>
<dbReference type="InterPro" id="IPR001680">
    <property type="entry name" value="WD40_rpt"/>
</dbReference>
<keyword evidence="6" id="KW-1185">Reference proteome</keyword>
<dbReference type="Proteomes" id="UP001293593">
    <property type="component" value="Unassembled WGS sequence"/>
</dbReference>
<dbReference type="PANTHER" id="PTHR44472:SF1">
    <property type="entry name" value="DDB1 AND CUL4 ASSOCIATED FACTOR 4"/>
    <property type="match status" value="1"/>
</dbReference>
<dbReference type="PROSITE" id="PS50082">
    <property type="entry name" value="WD_REPEATS_2"/>
    <property type="match status" value="1"/>
</dbReference>
<sequence>MPPPKELPGFYYDAEKNRYFPIKGPIPGSSRSSTAKIGPKKSIPKSPPQERSPRRQLLKRTSKLLHARELNGNIIKSYNWRCNFREELLKIQASQPVVWKYQQTDRVGVSALEQLNIDVETFEGVVKTDVLLSGNLNGSLCFFEVRKEQAIDVTWMPDCVKNYANGKTYEHDEVPAPIVANYEDLIAKPSRISCIRLGPKFSSHGDDENPDVRHVLFTHLGSETSGGSVHIMDLAEPLMPTAISPIKEVASFKCTLWTAEYDYTRPRAVIGTNTGAAFVDLETGRTSWFLHCKSDVFAEQIFNSGNSILCGLRNGAIIAIDFRERRDRFSMRRVTYPPLDKKSGSSDKAWFKLRGNCQATRMPSSISSLVSLQFDNQYFLASSMDGSVRLYDHRLLQRGAVQSYEGHVNSHTRIQLGVDPQEKFVMSGGEDCYLRLWSIKSGELLFEDKFSDTVLSTVCFRKYNYSDNVFNPEVVNKYMNDYPLGAWLASQEGFYYVNWFSM</sequence>
<dbReference type="InterPro" id="IPR015943">
    <property type="entry name" value="WD40/YVTN_repeat-like_dom_sf"/>
</dbReference>
<dbReference type="EMBL" id="JAWXYG010000011">
    <property type="protein sequence ID" value="KAK4259861.1"/>
    <property type="molecule type" value="Genomic_DNA"/>
</dbReference>
<reference evidence="5" key="1">
    <citation type="submission" date="2023-10" db="EMBL/GenBank/DDBJ databases">
        <title>Chromosome-level genome of the transformable northern wattle, Acacia crassicarpa.</title>
        <authorList>
            <person name="Massaro I."/>
            <person name="Sinha N.R."/>
            <person name="Poethig S."/>
            <person name="Leichty A.R."/>
        </authorList>
    </citation>
    <scope>NUCLEOTIDE SEQUENCE</scope>
    <source>
        <strain evidence="5">Acra3RX</strain>
        <tissue evidence="5">Leaf</tissue>
    </source>
</reference>
<keyword evidence="2" id="KW-0677">Repeat</keyword>
<evidence type="ECO:0000313" key="6">
    <source>
        <dbReference type="Proteomes" id="UP001293593"/>
    </source>
</evidence>
<proteinExistence type="predicted"/>
<dbReference type="SUPFAM" id="SSF50978">
    <property type="entry name" value="WD40 repeat-like"/>
    <property type="match status" value="1"/>
</dbReference>
<feature type="repeat" description="WD" evidence="3">
    <location>
        <begin position="404"/>
        <end position="447"/>
    </location>
</feature>
<dbReference type="AlphaFoldDB" id="A0AAE1IZF2"/>
<keyword evidence="1 3" id="KW-0853">WD repeat</keyword>
<dbReference type="PANTHER" id="PTHR44472">
    <property type="entry name" value="DDB1- AND CUL4-ASSOCIATED FACTOR 4-RELATED"/>
    <property type="match status" value="1"/>
</dbReference>
<dbReference type="InterPro" id="IPR036322">
    <property type="entry name" value="WD40_repeat_dom_sf"/>
</dbReference>
<evidence type="ECO:0000313" key="5">
    <source>
        <dbReference type="EMBL" id="KAK4259861.1"/>
    </source>
</evidence>
<dbReference type="InterPro" id="IPR052254">
    <property type="entry name" value="CUL4-DDB1_E3_ligase_receptor"/>
</dbReference>
<protein>
    <submittedName>
        <fullName evidence="5">Uncharacterized protein</fullName>
    </submittedName>
</protein>
<evidence type="ECO:0000256" key="1">
    <source>
        <dbReference type="ARBA" id="ARBA00022574"/>
    </source>
</evidence>
<feature type="region of interest" description="Disordered" evidence="4">
    <location>
        <begin position="22"/>
        <end position="57"/>
    </location>
</feature>
<dbReference type="SMART" id="SM00320">
    <property type="entry name" value="WD40"/>
    <property type="match status" value="2"/>
</dbReference>
<organism evidence="5 6">
    <name type="scientific">Acacia crassicarpa</name>
    <name type="common">northern wattle</name>
    <dbReference type="NCBI Taxonomy" id="499986"/>
    <lineage>
        <taxon>Eukaryota</taxon>
        <taxon>Viridiplantae</taxon>
        <taxon>Streptophyta</taxon>
        <taxon>Embryophyta</taxon>
        <taxon>Tracheophyta</taxon>
        <taxon>Spermatophyta</taxon>
        <taxon>Magnoliopsida</taxon>
        <taxon>eudicotyledons</taxon>
        <taxon>Gunneridae</taxon>
        <taxon>Pentapetalae</taxon>
        <taxon>rosids</taxon>
        <taxon>fabids</taxon>
        <taxon>Fabales</taxon>
        <taxon>Fabaceae</taxon>
        <taxon>Caesalpinioideae</taxon>
        <taxon>mimosoid clade</taxon>
        <taxon>Acacieae</taxon>
        <taxon>Acacia</taxon>
    </lineage>
</organism>
<evidence type="ECO:0000256" key="4">
    <source>
        <dbReference type="SAM" id="MobiDB-lite"/>
    </source>
</evidence>
<evidence type="ECO:0000256" key="2">
    <source>
        <dbReference type="ARBA" id="ARBA00022737"/>
    </source>
</evidence>
<evidence type="ECO:0000256" key="3">
    <source>
        <dbReference type="PROSITE-ProRule" id="PRU00221"/>
    </source>
</evidence>
<dbReference type="Gene3D" id="2.130.10.10">
    <property type="entry name" value="YVTN repeat-like/Quinoprotein amine dehydrogenase"/>
    <property type="match status" value="1"/>
</dbReference>
<gene>
    <name evidence="5" type="ORF">QN277_006151</name>
</gene>
<accession>A0AAE1IZF2</accession>
<dbReference type="Pfam" id="PF23761">
    <property type="entry name" value="Beta-prop_DCAF4"/>
    <property type="match status" value="1"/>
</dbReference>